<dbReference type="InterPro" id="IPR005225">
    <property type="entry name" value="Small_GTP-bd"/>
</dbReference>
<feature type="binding site" evidence="7">
    <location>
        <position position="227"/>
    </location>
    <ligand>
        <name>Mg(2+)</name>
        <dbReference type="ChEBI" id="CHEBI:18420"/>
    </ligand>
</feature>
<dbReference type="PANTHER" id="PTHR42714:SF2">
    <property type="entry name" value="TRNA MODIFICATION GTPASE GTPBP3, MITOCHONDRIAL"/>
    <property type="match status" value="1"/>
</dbReference>
<dbReference type="HAMAP" id="MF_00379">
    <property type="entry name" value="GTPase_MnmE"/>
    <property type="match status" value="1"/>
</dbReference>
<comment type="function">
    <text evidence="7">Exhibits a very high intrinsic GTPase hydrolysis rate. Involved in the addition of a carboxymethylaminomethyl (cmnm) group at the wobble position (U34) of certain tRNAs, forming tRNA-cmnm(5)s(2)U34.</text>
</comment>
<dbReference type="AlphaFoldDB" id="A0A8J4M460"/>
<keyword evidence="2 7" id="KW-0819">tRNA processing</keyword>
<keyword evidence="3 7" id="KW-0547">Nucleotide-binding</keyword>
<keyword evidence="7" id="KW-0460">Magnesium</keyword>
<keyword evidence="5 7" id="KW-0630">Potassium</keyword>
<evidence type="ECO:0000256" key="4">
    <source>
        <dbReference type="ARBA" id="ARBA00022801"/>
    </source>
</evidence>
<dbReference type="Gene3D" id="1.20.120.430">
    <property type="entry name" value="tRNA modification GTPase MnmE domain 2"/>
    <property type="match status" value="1"/>
</dbReference>
<comment type="cofactor">
    <cofactor evidence="7">
        <name>K(+)</name>
        <dbReference type="ChEBI" id="CHEBI:29103"/>
    </cofactor>
    <text evidence="7">Binds 1 potassium ion per subunit.</text>
</comment>
<organism evidence="9">
    <name type="scientific">Acidicaldus sp</name>
    <dbReference type="NCBI Taxonomy" id="1872105"/>
    <lineage>
        <taxon>Bacteria</taxon>
        <taxon>Pseudomonadati</taxon>
        <taxon>Pseudomonadota</taxon>
        <taxon>Alphaproteobacteria</taxon>
        <taxon>Acetobacterales</taxon>
        <taxon>Acetobacteraceae</taxon>
        <taxon>Acidicaldus</taxon>
    </lineage>
</organism>
<dbReference type="CDD" id="cd04164">
    <property type="entry name" value="trmE"/>
    <property type="match status" value="1"/>
</dbReference>
<name>A0A8J4M460_9PROT</name>
<dbReference type="SUPFAM" id="SSF52540">
    <property type="entry name" value="P-loop containing nucleoside triphosphate hydrolases"/>
    <property type="match status" value="1"/>
</dbReference>
<dbReference type="NCBIfam" id="TIGR00231">
    <property type="entry name" value="small_GTP"/>
    <property type="match status" value="1"/>
</dbReference>
<dbReference type="GO" id="GO:0003924">
    <property type="term" value="F:GTPase activity"/>
    <property type="evidence" value="ECO:0007669"/>
    <property type="project" value="UniProtKB-UniRule"/>
</dbReference>
<comment type="caution">
    <text evidence="9">The sequence shown here is derived from an EMBL/GenBank/DDBJ whole genome shotgun (WGS) entry which is preliminary data.</text>
</comment>
<dbReference type="GO" id="GO:0030488">
    <property type="term" value="P:tRNA methylation"/>
    <property type="evidence" value="ECO:0007669"/>
    <property type="project" value="TreeGrafter"/>
</dbReference>
<dbReference type="CDD" id="cd14858">
    <property type="entry name" value="TrmE_N"/>
    <property type="match status" value="1"/>
</dbReference>
<feature type="binding site" evidence="7">
    <location>
        <begin position="223"/>
        <end position="228"/>
    </location>
    <ligand>
        <name>GTP</name>
        <dbReference type="ChEBI" id="CHEBI:37565"/>
    </ligand>
</feature>
<evidence type="ECO:0000256" key="5">
    <source>
        <dbReference type="ARBA" id="ARBA00022958"/>
    </source>
</evidence>
<evidence type="ECO:0000256" key="6">
    <source>
        <dbReference type="ARBA" id="ARBA00023134"/>
    </source>
</evidence>
<dbReference type="PRINTS" id="PR00326">
    <property type="entry name" value="GTP1OBG"/>
</dbReference>
<dbReference type="InterPro" id="IPR025867">
    <property type="entry name" value="MnmE_helical"/>
</dbReference>
<dbReference type="InterPro" id="IPR004520">
    <property type="entry name" value="GTPase_MnmE"/>
</dbReference>
<evidence type="ECO:0000256" key="7">
    <source>
        <dbReference type="HAMAP-Rule" id="MF_00379"/>
    </source>
</evidence>
<dbReference type="InterPro" id="IPR018948">
    <property type="entry name" value="GTP-bd_TrmE_N"/>
</dbReference>
<dbReference type="EC" id="3.6.-.-" evidence="7"/>
<keyword evidence="7" id="KW-0963">Cytoplasm</keyword>
<protein>
    <recommendedName>
        <fullName evidence="7">tRNA modification GTPase MnmE</fullName>
        <ecNumber evidence="7">3.6.-.-</ecNumber>
    </recommendedName>
</protein>
<evidence type="ECO:0000256" key="2">
    <source>
        <dbReference type="ARBA" id="ARBA00022694"/>
    </source>
</evidence>
<dbReference type="GO" id="GO:0002098">
    <property type="term" value="P:tRNA wobble uridine modification"/>
    <property type="evidence" value="ECO:0007669"/>
    <property type="project" value="TreeGrafter"/>
</dbReference>
<comment type="similarity">
    <text evidence="1 7">Belongs to the TRAFAC class TrmE-Era-EngA-EngB-Septin-like GTPase superfamily. TrmE GTPase family.</text>
</comment>
<feature type="domain" description="TrmE-type G" evidence="8">
    <location>
        <begin position="213"/>
        <end position="358"/>
    </location>
</feature>
<dbReference type="InterPro" id="IPR027368">
    <property type="entry name" value="MnmE_dom2"/>
</dbReference>
<dbReference type="InterPro" id="IPR006073">
    <property type="entry name" value="GTP-bd"/>
</dbReference>
<accession>A0A8J4M460</accession>
<dbReference type="EMBL" id="DTQM01000002">
    <property type="protein sequence ID" value="HGC41617.1"/>
    <property type="molecule type" value="Genomic_DNA"/>
</dbReference>
<dbReference type="InterPro" id="IPR027266">
    <property type="entry name" value="TrmE/GcvT-like"/>
</dbReference>
<evidence type="ECO:0000256" key="1">
    <source>
        <dbReference type="ARBA" id="ARBA00011043"/>
    </source>
</evidence>
<dbReference type="Gene3D" id="3.40.50.300">
    <property type="entry name" value="P-loop containing nucleotide triphosphate hydrolases"/>
    <property type="match status" value="1"/>
</dbReference>
<comment type="subunit">
    <text evidence="7">Homodimer. Heterotetramer of two MnmE and two MnmG subunits.</text>
</comment>
<dbReference type="Pfam" id="PF01926">
    <property type="entry name" value="MMR_HSR1"/>
    <property type="match status" value="1"/>
</dbReference>
<dbReference type="Pfam" id="PF10396">
    <property type="entry name" value="TrmE_N"/>
    <property type="match status" value="1"/>
</dbReference>
<dbReference type="FunFam" id="3.30.1360.120:FF:000007">
    <property type="entry name" value="tRNA modification GTPase GTPBP3, mitochondrial"/>
    <property type="match status" value="1"/>
</dbReference>
<feature type="binding site" evidence="7">
    <location>
        <position position="248"/>
    </location>
    <ligand>
        <name>Mg(2+)</name>
        <dbReference type="ChEBI" id="CHEBI:18420"/>
    </ligand>
</feature>
<proteinExistence type="inferred from homology"/>
<dbReference type="InterPro" id="IPR027417">
    <property type="entry name" value="P-loop_NTPase"/>
</dbReference>
<feature type="binding site" evidence="7">
    <location>
        <position position="117"/>
    </location>
    <ligand>
        <name>(6S)-5-formyl-5,6,7,8-tetrahydrofolate</name>
        <dbReference type="ChEBI" id="CHEBI:57457"/>
    </ligand>
</feature>
<gene>
    <name evidence="7 9" type="primary">mnmE</name>
    <name evidence="7" type="synonym">trmE</name>
    <name evidence="9" type="ORF">ENY07_00085</name>
</gene>
<dbReference type="GO" id="GO:0005525">
    <property type="term" value="F:GTP binding"/>
    <property type="evidence" value="ECO:0007669"/>
    <property type="project" value="UniProtKB-UniRule"/>
</dbReference>
<evidence type="ECO:0000256" key="3">
    <source>
        <dbReference type="ARBA" id="ARBA00022741"/>
    </source>
</evidence>
<feature type="binding site" evidence="7">
    <location>
        <begin position="242"/>
        <end position="248"/>
    </location>
    <ligand>
        <name>GTP</name>
        <dbReference type="ChEBI" id="CHEBI:37565"/>
    </ligand>
</feature>
<evidence type="ECO:0000313" key="9">
    <source>
        <dbReference type="EMBL" id="HGC41617.1"/>
    </source>
</evidence>
<dbReference type="GO" id="GO:0046872">
    <property type="term" value="F:metal ion binding"/>
    <property type="evidence" value="ECO:0007669"/>
    <property type="project" value="UniProtKB-KW"/>
</dbReference>
<dbReference type="PANTHER" id="PTHR42714">
    <property type="entry name" value="TRNA MODIFICATION GTPASE GTPBP3"/>
    <property type="match status" value="1"/>
</dbReference>
<dbReference type="GO" id="GO:0005737">
    <property type="term" value="C:cytoplasm"/>
    <property type="evidence" value="ECO:0007669"/>
    <property type="project" value="UniProtKB-SubCell"/>
</dbReference>
<feature type="binding site" evidence="7">
    <location>
        <position position="21"/>
    </location>
    <ligand>
        <name>(6S)-5-formyl-5,6,7,8-tetrahydrofolate</name>
        <dbReference type="ChEBI" id="CHEBI:57457"/>
    </ligand>
</feature>
<dbReference type="NCBIfam" id="NF003661">
    <property type="entry name" value="PRK05291.1-3"/>
    <property type="match status" value="1"/>
</dbReference>
<evidence type="ECO:0000259" key="8">
    <source>
        <dbReference type="PROSITE" id="PS51709"/>
    </source>
</evidence>
<comment type="caution">
    <text evidence="7">Lacks conserved residue(s) required for the propagation of feature annotation.</text>
</comment>
<keyword evidence="7" id="KW-0479">Metal-binding</keyword>
<keyword evidence="6 7" id="KW-0342">GTP-binding</keyword>
<keyword evidence="4 7" id="KW-0378">Hydrolase</keyword>
<reference evidence="9" key="1">
    <citation type="journal article" date="2020" name="mSystems">
        <title>Genome- and Community-Level Interaction Insights into Carbon Utilization and Element Cycling Functions of Hydrothermarchaeota in Hydrothermal Sediment.</title>
        <authorList>
            <person name="Zhou Z."/>
            <person name="Liu Y."/>
            <person name="Xu W."/>
            <person name="Pan J."/>
            <person name="Luo Z.H."/>
            <person name="Li M."/>
        </authorList>
    </citation>
    <scope>NUCLEOTIDE SEQUENCE</scope>
    <source>
        <strain evidence="9">SpSt-997</strain>
    </source>
</reference>
<feature type="binding site" evidence="7">
    <location>
        <begin position="267"/>
        <end position="270"/>
    </location>
    <ligand>
        <name>GTP</name>
        <dbReference type="ChEBI" id="CHEBI:37565"/>
    </ligand>
</feature>
<dbReference type="Pfam" id="PF12631">
    <property type="entry name" value="MnmE_helical"/>
    <property type="match status" value="1"/>
</dbReference>
<sequence>MADTIFAPASGAGRAAVTVMRLSGPRSGAILRALCGRVPPPRRASLRRLRDANGETLDHALVLFLPGPGSYTGEECAELHLHGGRAVREAVADALAALGARPAEAGEFTRRAFLNGRLDLTAAEGIADLVAAESAAQRRQALAQMEGALGRLYEGWTARLTRLLARQEALIDFPDEDLPAELARAMVVEMRALAAEIAAHLNDGRRGERVREGLFVAVSGPPNVGKSSLINRLAERDLAIVSATPGTTRDPIEARVVLGGIAMTLVDTAGLRAGADAVEAEGVRRARAWARTADIVLAVYDATAPDAGLGVETGAVVLRVGNKIDLLPPLAAPPALPVSAATGEGLEVLRAALVARGRSLTEAEGPPPLTRVRHRSALGRAVAALVAAQAVESEELRAEELRAARRAIGVVTGQVGVEGVLDAVFGEFCIGK</sequence>
<comment type="subcellular location">
    <subcellularLocation>
        <location evidence="7">Cytoplasm</location>
    </subcellularLocation>
</comment>
<dbReference type="Gene3D" id="3.30.1360.120">
    <property type="entry name" value="Probable tRNA modification gtpase trme, domain 1"/>
    <property type="match status" value="1"/>
</dbReference>
<dbReference type="InterPro" id="IPR031168">
    <property type="entry name" value="G_TrmE"/>
</dbReference>
<feature type="binding site" evidence="7">
    <location>
        <position position="78"/>
    </location>
    <ligand>
        <name>(6S)-5-formyl-5,6,7,8-tetrahydrofolate</name>
        <dbReference type="ChEBI" id="CHEBI:57457"/>
    </ligand>
</feature>
<dbReference type="PROSITE" id="PS51709">
    <property type="entry name" value="G_TRME"/>
    <property type="match status" value="1"/>
</dbReference>
<feature type="binding site" evidence="7">
    <location>
        <position position="432"/>
    </location>
    <ligand>
        <name>(6S)-5-formyl-5,6,7,8-tetrahydrofolate</name>
        <dbReference type="ChEBI" id="CHEBI:57457"/>
    </ligand>
</feature>